<evidence type="ECO:0000313" key="3">
    <source>
        <dbReference type="Proteomes" id="UP001359485"/>
    </source>
</evidence>
<sequence>MADMVPVENLKDLRGSDFQEVKKRTGRSKASLSTLLGAWEPERQRYLAKVAEQLRVKQRKKRVSSSESSICMTTPAARYLTRNEQLERQRHGELGKPRDKH</sequence>
<feature type="compositionally biased region" description="Basic and acidic residues" evidence="1">
    <location>
        <begin position="84"/>
        <end position="101"/>
    </location>
</feature>
<name>A0ABR1B6L2_POLSC</name>
<organism evidence="2 3">
    <name type="scientific">Polyplax serrata</name>
    <name type="common">Common mouse louse</name>
    <dbReference type="NCBI Taxonomy" id="468196"/>
    <lineage>
        <taxon>Eukaryota</taxon>
        <taxon>Metazoa</taxon>
        <taxon>Ecdysozoa</taxon>
        <taxon>Arthropoda</taxon>
        <taxon>Hexapoda</taxon>
        <taxon>Insecta</taxon>
        <taxon>Pterygota</taxon>
        <taxon>Neoptera</taxon>
        <taxon>Paraneoptera</taxon>
        <taxon>Psocodea</taxon>
        <taxon>Troctomorpha</taxon>
        <taxon>Phthiraptera</taxon>
        <taxon>Anoplura</taxon>
        <taxon>Polyplacidae</taxon>
        <taxon>Polyplax</taxon>
    </lineage>
</organism>
<evidence type="ECO:0000313" key="2">
    <source>
        <dbReference type="EMBL" id="KAK6635171.1"/>
    </source>
</evidence>
<proteinExistence type="predicted"/>
<protein>
    <submittedName>
        <fullName evidence="2">Uncharacterized protein</fullName>
    </submittedName>
</protein>
<feature type="region of interest" description="Disordered" evidence="1">
    <location>
        <begin position="81"/>
        <end position="101"/>
    </location>
</feature>
<accession>A0ABR1B6L2</accession>
<evidence type="ECO:0000256" key="1">
    <source>
        <dbReference type="SAM" id="MobiDB-lite"/>
    </source>
</evidence>
<keyword evidence="3" id="KW-1185">Reference proteome</keyword>
<dbReference type="EMBL" id="JAWJWF010000003">
    <property type="protein sequence ID" value="KAK6635171.1"/>
    <property type="molecule type" value="Genomic_DNA"/>
</dbReference>
<comment type="caution">
    <text evidence="2">The sequence shown here is derived from an EMBL/GenBank/DDBJ whole genome shotgun (WGS) entry which is preliminary data.</text>
</comment>
<dbReference type="Proteomes" id="UP001359485">
    <property type="component" value="Unassembled WGS sequence"/>
</dbReference>
<gene>
    <name evidence="2" type="ORF">RUM44_000421</name>
</gene>
<reference evidence="2 3" key="1">
    <citation type="submission" date="2023-09" db="EMBL/GenBank/DDBJ databases">
        <title>Genomes of two closely related lineages of the louse Polyplax serrata with different host specificities.</title>
        <authorList>
            <person name="Martinu J."/>
            <person name="Tarabai H."/>
            <person name="Stefka J."/>
            <person name="Hypsa V."/>
        </authorList>
    </citation>
    <scope>NUCLEOTIDE SEQUENCE [LARGE SCALE GENOMIC DNA]</scope>
    <source>
        <strain evidence="2">98ZLc_SE</strain>
    </source>
</reference>